<protein>
    <submittedName>
        <fullName evidence="2">Uncharacterized protein</fullName>
    </submittedName>
</protein>
<name>A0A803R046_CANSA</name>
<dbReference type="Gramene" id="novel_model_3478_5bd9a17a">
    <property type="protein sequence ID" value="cds.novel_model_3478_5bd9a17a"/>
    <property type="gene ID" value="novel_gene_1849_5bd9a17a"/>
</dbReference>
<dbReference type="EnsemblPlants" id="novel_model_3478_5bd9a17a">
    <property type="protein sequence ID" value="cds.novel_model_3478_5bd9a17a"/>
    <property type="gene ID" value="novel_gene_1849_5bd9a17a"/>
</dbReference>
<sequence>MCTTLQHLVRSDTTIPLNVDFCLVHCIYLVFFGLFSVCFNFFKMVVFSFLDYHCICTLTFTFTSHFLCCYIFFGRSRICCKSEQVGGVI</sequence>
<accession>A0A803R046</accession>
<keyword evidence="1" id="KW-0812">Transmembrane</keyword>
<evidence type="ECO:0000313" key="2">
    <source>
        <dbReference type="EnsemblPlants" id="cds.novel_model_3478_5bd9a17a"/>
    </source>
</evidence>
<keyword evidence="3" id="KW-1185">Reference proteome</keyword>
<dbReference type="EMBL" id="UZAU01000388">
    <property type="status" value="NOT_ANNOTATED_CDS"/>
    <property type="molecule type" value="Genomic_DNA"/>
</dbReference>
<dbReference type="Proteomes" id="UP000596661">
    <property type="component" value="Chromosome 4"/>
</dbReference>
<feature type="transmembrane region" description="Helical" evidence="1">
    <location>
        <begin position="21"/>
        <end position="43"/>
    </location>
</feature>
<reference evidence="2" key="1">
    <citation type="submission" date="2018-11" db="EMBL/GenBank/DDBJ databases">
        <authorList>
            <person name="Grassa J C."/>
        </authorList>
    </citation>
    <scope>NUCLEOTIDE SEQUENCE [LARGE SCALE GENOMIC DNA]</scope>
</reference>
<feature type="transmembrane region" description="Helical" evidence="1">
    <location>
        <begin position="49"/>
        <end position="73"/>
    </location>
</feature>
<organism evidence="2 3">
    <name type="scientific">Cannabis sativa</name>
    <name type="common">Hemp</name>
    <name type="synonym">Marijuana</name>
    <dbReference type="NCBI Taxonomy" id="3483"/>
    <lineage>
        <taxon>Eukaryota</taxon>
        <taxon>Viridiplantae</taxon>
        <taxon>Streptophyta</taxon>
        <taxon>Embryophyta</taxon>
        <taxon>Tracheophyta</taxon>
        <taxon>Spermatophyta</taxon>
        <taxon>Magnoliopsida</taxon>
        <taxon>eudicotyledons</taxon>
        <taxon>Gunneridae</taxon>
        <taxon>Pentapetalae</taxon>
        <taxon>rosids</taxon>
        <taxon>fabids</taxon>
        <taxon>Rosales</taxon>
        <taxon>Cannabaceae</taxon>
        <taxon>Cannabis</taxon>
    </lineage>
</organism>
<keyword evidence="1" id="KW-1133">Transmembrane helix</keyword>
<evidence type="ECO:0000256" key="1">
    <source>
        <dbReference type="SAM" id="Phobius"/>
    </source>
</evidence>
<keyword evidence="1" id="KW-0472">Membrane</keyword>
<reference evidence="2" key="2">
    <citation type="submission" date="2021-03" db="UniProtKB">
        <authorList>
            <consortium name="EnsemblPlants"/>
        </authorList>
    </citation>
    <scope>IDENTIFICATION</scope>
</reference>
<evidence type="ECO:0000313" key="3">
    <source>
        <dbReference type="Proteomes" id="UP000596661"/>
    </source>
</evidence>
<proteinExistence type="predicted"/>
<dbReference type="AlphaFoldDB" id="A0A803R046"/>